<feature type="binding site" evidence="6">
    <location>
        <position position="244"/>
    </location>
    <ligand>
        <name>substrate</name>
    </ligand>
</feature>
<feature type="binding site" evidence="6">
    <location>
        <begin position="186"/>
        <end position="188"/>
    </location>
    <ligand>
        <name>substrate</name>
    </ligand>
</feature>
<comment type="activity regulation">
    <text evidence="6">Non-allosteric.</text>
</comment>
<dbReference type="EC" id="2.7.1.90" evidence="6"/>
<feature type="binding site" evidence="6">
    <location>
        <begin position="140"/>
        <end position="142"/>
    </location>
    <ligand>
        <name>substrate</name>
    </ligand>
</feature>
<feature type="binding site" evidence="6">
    <location>
        <position position="10"/>
    </location>
    <ligand>
        <name>diphosphate</name>
        <dbReference type="ChEBI" id="CHEBI:33019"/>
    </ligand>
</feature>
<dbReference type="NCBIfam" id="NF010675">
    <property type="entry name" value="PRK14072.1"/>
    <property type="match status" value="1"/>
</dbReference>
<keyword evidence="6" id="KW-0963">Cytoplasm</keyword>
<evidence type="ECO:0000256" key="3">
    <source>
        <dbReference type="ARBA" id="ARBA00022723"/>
    </source>
</evidence>
<dbReference type="PANTHER" id="PTHR45770">
    <property type="entry name" value="ATP-DEPENDENT 6-PHOSPHOFRUCTOKINASE 1"/>
    <property type="match status" value="1"/>
</dbReference>
<evidence type="ECO:0000313" key="8">
    <source>
        <dbReference type="EMBL" id="MBZ2386744.1"/>
    </source>
</evidence>
<evidence type="ECO:0000256" key="6">
    <source>
        <dbReference type="HAMAP-Rule" id="MF_01978"/>
    </source>
</evidence>
<comment type="pathway">
    <text evidence="6">Carbohydrate degradation; glycolysis; D-glyceraldehyde 3-phosphate and glycerone phosphate from D-glucose: step 3/4.</text>
</comment>
<feature type="site" description="Important for catalytic activity; stabilizes the transition state when the phosphoryl donor is PPi" evidence="6">
    <location>
        <position position="139"/>
    </location>
</feature>
<keyword evidence="6" id="KW-0324">Glycolysis</keyword>
<dbReference type="Gene3D" id="3.40.50.460">
    <property type="entry name" value="Phosphofructokinase domain"/>
    <property type="match status" value="1"/>
</dbReference>
<dbReference type="EMBL" id="JAIPME010000002">
    <property type="protein sequence ID" value="MBZ2386744.1"/>
    <property type="molecule type" value="Genomic_DNA"/>
</dbReference>
<name>A0ABS7SYX5_9FIRM</name>
<dbReference type="PRINTS" id="PR00476">
    <property type="entry name" value="PHFRCTKINASE"/>
</dbReference>
<dbReference type="RefSeq" id="WP_223419131.1">
    <property type="nucleotide sequence ID" value="NZ_JAIPME010000002.1"/>
</dbReference>
<comment type="catalytic activity">
    <reaction evidence="6">
        <text>beta-D-fructose 6-phosphate + diphosphate = beta-D-fructose 1,6-bisphosphate + phosphate + H(+)</text>
        <dbReference type="Rhea" id="RHEA:13613"/>
        <dbReference type="ChEBI" id="CHEBI:15378"/>
        <dbReference type="ChEBI" id="CHEBI:32966"/>
        <dbReference type="ChEBI" id="CHEBI:33019"/>
        <dbReference type="ChEBI" id="CHEBI:43474"/>
        <dbReference type="ChEBI" id="CHEBI:57634"/>
        <dbReference type="EC" id="2.7.1.90"/>
    </reaction>
</comment>
<accession>A0ABS7SYX5</accession>
<comment type="function">
    <text evidence="6">Catalyzes the phosphorylation of D-fructose 6-phosphate, the first committing step of glycolysis. Uses inorganic phosphate (PPi) as phosphoryl donor instead of ATP like common ATP-dependent phosphofructokinases (ATP-PFKs), which renders the reaction reversible, and can thus function both in glycolysis and gluconeogenesis. Consistently, PPi-PFK can replace the enzymes of both the forward (ATP-PFK) and reverse (fructose-bisphosphatase (FBPase)) reactions.</text>
</comment>
<evidence type="ECO:0000256" key="1">
    <source>
        <dbReference type="ARBA" id="ARBA00001946"/>
    </source>
</evidence>
<dbReference type="InterPro" id="IPR022953">
    <property type="entry name" value="ATP_PFK"/>
</dbReference>
<protein>
    <recommendedName>
        <fullName evidence="6">Pyrophosphate--fructose 6-phosphate 1-phosphotransferase</fullName>
        <ecNumber evidence="6">2.7.1.90</ecNumber>
    </recommendedName>
    <alternativeName>
        <fullName evidence="6">6-phosphofructokinase, pyrophosphate dependent</fullName>
    </alternativeName>
    <alternativeName>
        <fullName evidence="6">PPi-dependent phosphofructokinase</fullName>
        <shortName evidence="6">PPi-PFK</shortName>
    </alternativeName>
    <alternativeName>
        <fullName evidence="6">Pyrophosphate-dependent 6-phosphofructose-1-kinase</fullName>
    </alternativeName>
</protein>
<dbReference type="HAMAP" id="MF_01978">
    <property type="entry name" value="Phosphofructokinase_II_B2"/>
    <property type="match status" value="1"/>
</dbReference>
<keyword evidence="4 6" id="KW-0418">Kinase</keyword>
<dbReference type="InterPro" id="IPR035966">
    <property type="entry name" value="PKF_sf"/>
</dbReference>
<comment type="cofactor">
    <cofactor evidence="1 6">
        <name>Mg(2+)</name>
        <dbReference type="ChEBI" id="CHEBI:18420"/>
    </cofactor>
</comment>
<comment type="subcellular location">
    <subcellularLocation>
        <location evidence="6">Cytoplasm</location>
    </subcellularLocation>
</comment>
<dbReference type="InterPro" id="IPR000023">
    <property type="entry name" value="Phosphofructokinase_dom"/>
</dbReference>
<keyword evidence="3 6" id="KW-0479">Metal-binding</keyword>
<organism evidence="8 9">
    <name type="scientific">Anaerococcus murdochii</name>
    <dbReference type="NCBI Taxonomy" id="411577"/>
    <lineage>
        <taxon>Bacteria</taxon>
        <taxon>Bacillati</taxon>
        <taxon>Bacillota</taxon>
        <taxon>Tissierellia</taxon>
        <taxon>Tissierellales</taxon>
        <taxon>Peptoniphilaceae</taxon>
        <taxon>Anaerococcus</taxon>
    </lineage>
</organism>
<sequence length="408" mass="45663">MNLIVAQSGGPTSVINSSLAGVIDSGIDNDFEKIFVSMNGIEGIINEHIRLVDAEVFTKDNMTKKLKARPASILGSCRFRLDDNLDSPVYEKIFAVLKKYDIGLFVYIGGNDSMDTVKKLNAYIDYKKIEGINVIGCPKTIDNDLEGMDHSPGFGSAAKYIASTLRSLRCDVDIYDLESVTFVEIMGRHAGWLAASSLIANYDYPKDLVNLLYIPEDEMSIDELLDDIKKGLKTEKNLLVAIAEGFRDTGGILSEEVFTNTKDGFNHPIVSGVGQRLADLVRDRLDIKSRAVELNIVQRSNTLISEVDSKEAYNLGYKAVEIGTDRTNLVPVLRRKEGEDYEVYYTEVAPDEIANREMKIPQEWLVDKKTLEEKIQAYALPLIEGEVDQTYEKGMPVFVKIEDFTREI</sequence>
<dbReference type="Gene3D" id="3.40.50.450">
    <property type="match status" value="1"/>
</dbReference>
<feature type="site" description="Important for catalytic activity and substrate specificity; stabilizes the transition state when the phosphoryl donor is PPi; prevents ATP from binding by mimicking the alpha-phosphate group of ATP" evidence="6">
    <location>
        <position position="112"/>
    </location>
</feature>
<evidence type="ECO:0000256" key="5">
    <source>
        <dbReference type="ARBA" id="ARBA00022842"/>
    </source>
</evidence>
<comment type="similarity">
    <text evidence="6">Belongs to the phosphofructokinase type A (PFKA) family. PPi-dependent PFK group II subfamily. Clade 'B2' sub-subfamily.</text>
</comment>
<evidence type="ECO:0000259" key="7">
    <source>
        <dbReference type="Pfam" id="PF00365"/>
    </source>
</evidence>
<dbReference type="GO" id="GO:0047334">
    <property type="term" value="F:diphosphate-fructose-6-phosphate 1-phosphotransferase activity"/>
    <property type="evidence" value="ECO:0007669"/>
    <property type="project" value="UniProtKB-EC"/>
</dbReference>
<dbReference type="Proteomes" id="UP000734271">
    <property type="component" value="Unassembled WGS sequence"/>
</dbReference>
<proteinExistence type="inferred from homology"/>
<feature type="binding site" evidence="6">
    <location>
        <position position="111"/>
    </location>
    <ligand>
        <name>Mg(2+)</name>
        <dbReference type="ChEBI" id="CHEBI:18420"/>
        <note>catalytic</note>
    </ligand>
</feature>
<gene>
    <name evidence="6" type="primary">pfp</name>
    <name evidence="8" type="ORF">K8P03_05555</name>
</gene>
<evidence type="ECO:0000256" key="2">
    <source>
        <dbReference type="ARBA" id="ARBA00022679"/>
    </source>
</evidence>
<evidence type="ECO:0000313" key="9">
    <source>
        <dbReference type="Proteomes" id="UP000734271"/>
    </source>
</evidence>
<keyword evidence="5 6" id="KW-0460">Magnesium</keyword>
<dbReference type="InterPro" id="IPR050929">
    <property type="entry name" value="PFKA"/>
</dbReference>
<comment type="subunit">
    <text evidence="6">Homodimer.</text>
</comment>
<reference evidence="8 9" key="1">
    <citation type="submission" date="2021-08" db="EMBL/GenBank/DDBJ databases">
        <title>FDA dAtabase for Regulatory Grade micrObial Sequences (FDA-ARGOS): Supporting development and validation of Infectious Disease Dx tests.</title>
        <authorList>
            <person name="Sproer C."/>
            <person name="Gronow S."/>
            <person name="Severitt S."/>
            <person name="Schroder I."/>
            <person name="Tallon L."/>
            <person name="Sadzewicz L."/>
            <person name="Zhao X."/>
            <person name="Boylan J."/>
            <person name="Ott S."/>
            <person name="Bowen H."/>
            <person name="Vavikolanu K."/>
            <person name="Hazen T."/>
            <person name="Aluvathingal J."/>
            <person name="Nadendla S."/>
            <person name="Lowell S."/>
            <person name="Myers T."/>
            <person name="Yan Y."/>
            <person name="Sichtig H."/>
        </authorList>
    </citation>
    <scope>NUCLEOTIDE SEQUENCE [LARGE SCALE GENOMIC DNA]</scope>
    <source>
        <strain evidence="8 9">FDAARGOS_1460</strain>
    </source>
</reference>
<dbReference type="SUPFAM" id="SSF53784">
    <property type="entry name" value="Phosphofructokinase"/>
    <property type="match status" value="1"/>
</dbReference>
<dbReference type="PIRSF" id="PIRSF036483">
    <property type="entry name" value="PFK_XF0274"/>
    <property type="match status" value="1"/>
</dbReference>
<keyword evidence="2 6" id="KW-0808">Transferase</keyword>
<keyword evidence="9" id="KW-1185">Reference proteome</keyword>
<comment type="caution">
    <text evidence="6">Lacks conserved residue(s) required for the propagation of feature annotation.</text>
</comment>
<feature type="active site" description="Proton acceptor" evidence="6">
    <location>
        <position position="142"/>
    </location>
</feature>
<feature type="domain" description="Phosphofructokinase" evidence="7">
    <location>
        <begin position="3"/>
        <end position="322"/>
    </location>
</feature>
<comment type="caution">
    <text evidence="8">The sequence shown here is derived from an EMBL/GenBank/DDBJ whole genome shotgun (WGS) entry which is preliminary data.</text>
</comment>
<evidence type="ECO:0000256" key="4">
    <source>
        <dbReference type="ARBA" id="ARBA00022777"/>
    </source>
</evidence>
<dbReference type="Pfam" id="PF00365">
    <property type="entry name" value="PFK"/>
    <property type="match status" value="1"/>
</dbReference>
<dbReference type="InterPro" id="IPR011404">
    <property type="entry name" value="PPi-PFK"/>
</dbReference>